<name>A0A3N8PRI3_9BURK</name>
<dbReference type="Proteomes" id="UP000277921">
    <property type="component" value="Unassembled WGS sequence"/>
</dbReference>
<dbReference type="Pfam" id="PF04166">
    <property type="entry name" value="PdxA"/>
    <property type="match status" value="1"/>
</dbReference>
<evidence type="ECO:0000313" key="5">
    <source>
        <dbReference type="Proteomes" id="UP000277921"/>
    </source>
</evidence>
<evidence type="ECO:0000256" key="3">
    <source>
        <dbReference type="ARBA" id="ARBA00023027"/>
    </source>
</evidence>
<evidence type="ECO:0000313" key="4">
    <source>
        <dbReference type="EMBL" id="RQT14282.1"/>
    </source>
</evidence>
<keyword evidence="1" id="KW-0479">Metal-binding</keyword>
<comment type="caution">
    <text evidence="4">The sequence shown here is derived from an EMBL/GenBank/DDBJ whole genome shotgun (WGS) entry which is preliminary data.</text>
</comment>
<dbReference type="AlphaFoldDB" id="A0A3N8PRI3"/>
<protein>
    <submittedName>
        <fullName evidence="4">4-hydroxythreonine-4-phosphate dehydrogenase PdxA</fullName>
    </submittedName>
</protein>
<dbReference type="GO" id="GO:0051287">
    <property type="term" value="F:NAD binding"/>
    <property type="evidence" value="ECO:0007669"/>
    <property type="project" value="InterPro"/>
</dbReference>
<dbReference type="GO" id="GO:0046872">
    <property type="term" value="F:metal ion binding"/>
    <property type="evidence" value="ECO:0007669"/>
    <property type="project" value="UniProtKB-KW"/>
</dbReference>
<sequence length="351" mass="36851">MTTPSPATPLPVVALTLGDPAGIGAELIAKLLARPDATTHANLVLIGDRWLWEAGQRVAGVKVDVEPVASLAAARGRPSTERAAFVALDTIDPADVMVGQPGAAGGRSTLTVLDLCLDAALAGDIDAICFAPLNKYAMKLGGLKHEDELHHFAEALGVSGYFCEFNTLGELWTARISSHIPLKDAPSYLSIERIEQASELIYRSLLANGIAAPKVAIAAFNPHGGDGGSCGREEVDIIEPAVRRLQSRDWPTDAPFHGPFPADTIFLKAQAGDYQAIVTMYHDQGQIAIKLLGFSRGVTVQGGLPVPITTPAHGTAYDIAGRGTADVGATWQALQIACRMGAARRAQPVSA</sequence>
<dbReference type="GO" id="GO:0016491">
    <property type="term" value="F:oxidoreductase activity"/>
    <property type="evidence" value="ECO:0007669"/>
    <property type="project" value="UniProtKB-KW"/>
</dbReference>
<dbReference type="RefSeq" id="WP_124580387.1">
    <property type="nucleotide sequence ID" value="NZ_QTQV01000010.1"/>
</dbReference>
<evidence type="ECO:0000256" key="2">
    <source>
        <dbReference type="ARBA" id="ARBA00023002"/>
    </source>
</evidence>
<dbReference type="Gene3D" id="3.40.718.10">
    <property type="entry name" value="Isopropylmalate Dehydrogenase"/>
    <property type="match status" value="1"/>
</dbReference>
<dbReference type="PANTHER" id="PTHR30004">
    <property type="entry name" value="4-HYDROXYTHREONINE-4-PHOSPHATE DEHYDROGENASE"/>
    <property type="match status" value="1"/>
</dbReference>
<dbReference type="EMBL" id="QTQV01000010">
    <property type="protein sequence ID" value="RQT14282.1"/>
    <property type="molecule type" value="Genomic_DNA"/>
</dbReference>
<reference evidence="4 5" key="1">
    <citation type="submission" date="2018-08" db="EMBL/GenBank/DDBJ databases">
        <title>Comparative analysis of Burkholderia isolates from Puerto Rico.</title>
        <authorList>
            <person name="Hall C."/>
            <person name="Sahl J."/>
            <person name="Wagner D."/>
        </authorList>
    </citation>
    <scope>NUCLEOTIDE SEQUENCE [LARGE SCALE GENOMIC DNA]</scope>
    <source>
        <strain evidence="4 5">Bp9025</strain>
    </source>
</reference>
<gene>
    <name evidence="4" type="ORF">DF051_18390</name>
</gene>
<accession>A0A3N8PRI3</accession>
<dbReference type="InterPro" id="IPR005255">
    <property type="entry name" value="PdxA_fam"/>
</dbReference>
<organism evidence="4 5">
    <name type="scientific">Burkholderia contaminans</name>
    <dbReference type="NCBI Taxonomy" id="488447"/>
    <lineage>
        <taxon>Bacteria</taxon>
        <taxon>Pseudomonadati</taxon>
        <taxon>Pseudomonadota</taxon>
        <taxon>Betaproteobacteria</taxon>
        <taxon>Burkholderiales</taxon>
        <taxon>Burkholderiaceae</taxon>
        <taxon>Burkholderia</taxon>
        <taxon>Burkholderia cepacia complex</taxon>
    </lineage>
</organism>
<dbReference type="PANTHER" id="PTHR30004:SF3">
    <property type="entry name" value="4-HYDROXYTHREONINE-4-PHOSPHATE DEHYDROGENASE 2-RELATED"/>
    <property type="match status" value="1"/>
</dbReference>
<keyword evidence="3" id="KW-0520">NAD</keyword>
<proteinExistence type="predicted"/>
<dbReference type="SUPFAM" id="SSF53659">
    <property type="entry name" value="Isocitrate/Isopropylmalate dehydrogenase-like"/>
    <property type="match status" value="1"/>
</dbReference>
<evidence type="ECO:0000256" key="1">
    <source>
        <dbReference type="ARBA" id="ARBA00022723"/>
    </source>
</evidence>
<keyword evidence="2" id="KW-0560">Oxidoreductase</keyword>